<evidence type="ECO:0000313" key="2">
    <source>
        <dbReference type="Ensembl" id="ENSCAFP00020029353.1"/>
    </source>
</evidence>
<organism evidence="2 3">
    <name type="scientific">Canis lupus dingo</name>
    <name type="common">dingo</name>
    <dbReference type="NCBI Taxonomy" id="286419"/>
    <lineage>
        <taxon>Eukaryota</taxon>
        <taxon>Metazoa</taxon>
        <taxon>Chordata</taxon>
        <taxon>Craniata</taxon>
        <taxon>Vertebrata</taxon>
        <taxon>Euteleostomi</taxon>
        <taxon>Mammalia</taxon>
        <taxon>Eutheria</taxon>
        <taxon>Laurasiatheria</taxon>
        <taxon>Carnivora</taxon>
        <taxon>Caniformia</taxon>
        <taxon>Canidae</taxon>
        <taxon>Canis</taxon>
    </lineage>
</organism>
<dbReference type="GeneTree" id="ENSGT00980000203144"/>
<reference evidence="2" key="2">
    <citation type="submission" date="2025-09" db="UniProtKB">
        <authorList>
            <consortium name="Ensembl"/>
        </authorList>
    </citation>
    <scope>IDENTIFICATION</scope>
</reference>
<reference evidence="2" key="1">
    <citation type="submission" date="2025-08" db="UniProtKB">
        <authorList>
            <consortium name="Ensembl"/>
        </authorList>
    </citation>
    <scope>IDENTIFICATION</scope>
</reference>
<protein>
    <submittedName>
        <fullName evidence="2">Uncharacterized protein</fullName>
    </submittedName>
</protein>
<evidence type="ECO:0000256" key="1">
    <source>
        <dbReference type="SAM" id="MobiDB-lite"/>
    </source>
</evidence>
<sequence>MAQGAKINTKANEGHFCCSSSMADHSSRLLESLDNQRRRKRRIKSDGKLFDGMNPHC</sequence>
<accession>A0A8C0LB53</accession>
<proteinExistence type="predicted"/>
<dbReference type="Ensembl" id="ENSCAFT00020033855.1">
    <property type="protein sequence ID" value="ENSCAFP00020029353.1"/>
    <property type="gene ID" value="ENSCAFG00020022918.1"/>
</dbReference>
<feature type="region of interest" description="Disordered" evidence="1">
    <location>
        <begin position="32"/>
        <end position="57"/>
    </location>
</feature>
<dbReference type="Proteomes" id="UP000694391">
    <property type="component" value="Unplaced"/>
</dbReference>
<keyword evidence="3" id="KW-1185">Reference proteome</keyword>
<name>A0A8C0LB53_CANLU</name>
<dbReference type="AlphaFoldDB" id="A0A8C0LB53"/>
<evidence type="ECO:0000313" key="3">
    <source>
        <dbReference type="Proteomes" id="UP000694391"/>
    </source>
</evidence>